<evidence type="ECO:0000313" key="2">
    <source>
        <dbReference type="Proteomes" id="UP000784294"/>
    </source>
</evidence>
<evidence type="ECO:0000313" key="1">
    <source>
        <dbReference type="EMBL" id="VEL32327.1"/>
    </source>
</evidence>
<protein>
    <submittedName>
        <fullName evidence="1">Uncharacterized protein</fullName>
    </submittedName>
</protein>
<proteinExistence type="predicted"/>
<gene>
    <name evidence="1" type="ORF">PXEA_LOCUS25767</name>
</gene>
<organism evidence="1 2">
    <name type="scientific">Protopolystoma xenopodis</name>
    <dbReference type="NCBI Taxonomy" id="117903"/>
    <lineage>
        <taxon>Eukaryota</taxon>
        <taxon>Metazoa</taxon>
        <taxon>Spiralia</taxon>
        <taxon>Lophotrochozoa</taxon>
        <taxon>Platyhelminthes</taxon>
        <taxon>Monogenea</taxon>
        <taxon>Polyopisthocotylea</taxon>
        <taxon>Polystomatidea</taxon>
        <taxon>Polystomatidae</taxon>
        <taxon>Protopolystoma</taxon>
    </lineage>
</organism>
<keyword evidence="2" id="KW-1185">Reference proteome</keyword>
<name>A0A448XAR8_9PLAT</name>
<dbReference type="Proteomes" id="UP000784294">
    <property type="component" value="Unassembled WGS sequence"/>
</dbReference>
<sequence>MEGSSFVQVKSSFVGRREGCSTEMERFSAYFAISPWLVYIASLRRLPSRLMTCSFGRFRQKSRWDEHKTVVKHHRIS</sequence>
<dbReference type="EMBL" id="CAAALY010133077">
    <property type="protein sequence ID" value="VEL32327.1"/>
    <property type="molecule type" value="Genomic_DNA"/>
</dbReference>
<dbReference type="AlphaFoldDB" id="A0A448XAR8"/>
<accession>A0A448XAR8</accession>
<comment type="caution">
    <text evidence="1">The sequence shown here is derived from an EMBL/GenBank/DDBJ whole genome shotgun (WGS) entry which is preliminary data.</text>
</comment>
<reference evidence="1" key="1">
    <citation type="submission" date="2018-11" db="EMBL/GenBank/DDBJ databases">
        <authorList>
            <consortium name="Pathogen Informatics"/>
        </authorList>
    </citation>
    <scope>NUCLEOTIDE SEQUENCE</scope>
</reference>